<dbReference type="OrthoDB" id="9815002at2"/>
<dbReference type="InterPro" id="IPR018392">
    <property type="entry name" value="LysM"/>
</dbReference>
<dbReference type="GO" id="GO:0000270">
    <property type="term" value="P:peptidoglycan metabolic process"/>
    <property type="evidence" value="ECO:0007669"/>
    <property type="project" value="InterPro"/>
</dbReference>
<dbReference type="Gene3D" id="3.10.350.10">
    <property type="entry name" value="LysM domain"/>
    <property type="match status" value="2"/>
</dbReference>
<feature type="domain" description="LysM" evidence="2">
    <location>
        <begin position="386"/>
        <end position="429"/>
    </location>
</feature>
<dbReference type="EMBL" id="CP028923">
    <property type="protein sequence ID" value="QCK14352.1"/>
    <property type="molecule type" value="Genomic_DNA"/>
</dbReference>
<dbReference type="PROSITE" id="PS00922">
    <property type="entry name" value="TRANSGLYCOSYLASE"/>
    <property type="match status" value="1"/>
</dbReference>
<protein>
    <submittedName>
        <fullName evidence="3">Lytic transglycosylase</fullName>
    </submittedName>
</protein>
<dbReference type="InterPro" id="IPR036779">
    <property type="entry name" value="LysM_dom_sf"/>
</dbReference>
<reference evidence="3 4" key="1">
    <citation type="submission" date="2018-04" db="EMBL/GenBank/DDBJ databases">
        <title>Complete genome uncultured novel isolate.</title>
        <authorList>
            <person name="Merlino G."/>
        </authorList>
    </citation>
    <scope>NUCLEOTIDE SEQUENCE [LARGE SCALE GENOMIC DNA]</scope>
    <source>
        <strain evidence="4">R1DC9</strain>
    </source>
</reference>
<evidence type="ECO:0000313" key="3">
    <source>
        <dbReference type="EMBL" id="QCK14352.1"/>
    </source>
</evidence>
<dbReference type="Gene3D" id="1.10.530.10">
    <property type="match status" value="1"/>
</dbReference>
<dbReference type="KEGG" id="fpf:DCC35_06145"/>
<dbReference type="SUPFAM" id="SSF53955">
    <property type="entry name" value="Lysozyme-like"/>
    <property type="match status" value="1"/>
</dbReference>
<dbReference type="SUPFAM" id="SSF54106">
    <property type="entry name" value="LysM domain"/>
    <property type="match status" value="2"/>
</dbReference>
<dbReference type="SMART" id="SM00257">
    <property type="entry name" value="LysM"/>
    <property type="match status" value="2"/>
</dbReference>
<name>A0A4D7JNM1_9BACT</name>
<dbReference type="InterPro" id="IPR023346">
    <property type="entry name" value="Lysozyme-like_dom_sf"/>
</dbReference>
<dbReference type="Proteomes" id="UP000298616">
    <property type="component" value="Chromosome"/>
</dbReference>
<dbReference type="Pfam" id="PF01464">
    <property type="entry name" value="SLT"/>
    <property type="match status" value="1"/>
</dbReference>
<keyword evidence="4" id="KW-1185">Reference proteome</keyword>
<accession>A0A4D7JNM1</accession>
<evidence type="ECO:0000256" key="1">
    <source>
        <dbReference type="ARBA" id="ARBA00007734"/>
    </source>
</evidence>
<dbReference type="CDD" id="cd16894">
    <property type="entry name" value="MltD-like"/>
    <property type="match status" value="1"/>
</dbReference>
<comment type="similarity">
    <text evidence="1">Belongs to the transglycosylase Slt family.</text>
</comment>
<dbReference type="CDD" id="cd00118">
    <property type="entry name" value="LysM"/>
    <property type="match status" value="2"/>
</dbReference>
<gene>
    <name evidence="3" type="ORF">DCC35_06145</name>
</gene>
<dbReference type="AlphaFoldDB" id="A0A4D7JNM1"/>
<dbReference type="GO" id="GO:0016020">
    <property type="term" value="C:membrane"/>
    <property type="evidence" value="ECO:0007669"/>
    <property type="project" value="InterPro"/>
</dbReference>
<dbReference type="InterPro" id="IPR000189">
    <property type="entry name" value="Transglyc_AS"/>
</dbReference>
<dbReference type="PANTHER" id="PTHR37423">
    <property type="entry name" value="SOLUBLE LYTIC MUREIN TRANSGLYCOSYLASE-RELATED"/>
    <property type="match status" value="1"/>
</dbReference>
<dbReference type="InterPro" id="IPR008258">
    <property type="entry name" value="Transglycosylase_SLT_dom_1"/>
</dbReference>
<organism evidence="3 4">
    <name type="scientific">Mangrovivirga cuniculi</name>
    <dbReference type="NCBI Taxonomy" id="2715131"/>
    <lineage>
        <taxon>Bacteria</taxon>
        <taxon>Pseudomonadati</taxon>
        <taxon>Bacteroidota</taxon>
        <taxon>Cytophagia</taxon>
        <taxon>Cytophagales</taxon>
        <taxon>Mangrovivirgaceae</taxon>
        <taxon>Mangrovivirga</taxon>
    </lineage>
</organism>
<proteinExistence type="inferred from homology"/>
<dbReference type="GO" id="GO:0008933">
    <property type="term" value="F:peptidoglycan lytic transglycosylase activity"/>
    <property type="evidence" value="ECO:0007669"/>
    <property type="project" value="InterPro"/>
</dbReference>
<dbReference type="Pfam" id="PF01476">
    <property type="entry name" value="LysM"/>
    <property type="match status" value="2"/>
</dbReference>
<evidence type="ECO:0000259" key="2">
    <source>
        <dbReference type="PROSITE" id="PS51782"/>
    </source>
</evidence>
<dbReference type="PANTHER" id="PTHR37423:SF2">
    <property type="entry name" value="MEMBRANE-BOUND LYTIC MUREIN TRANSGLYCOSYLASE C"/>
    <property type="match status" value="1"/>
</dbReference>
<evidence type="ECO:0000313" key="4">
    <source>
        <dbReference type="Proteomes" id="UP000298616"/>
    </source>
</evidence>
<dbReference type="PROSITE" id="PS51782">
    <property type="entry name" value="LYSM"/>
    <property type="match status" value="2"/>
</dbReference>
<sequence length="505" mass="58165">MRKVIIFYFLNVTFFLGMQAQKNVITSLPVSKERLKEFEDNIVLIPVTSGSEINQTSVNVALSDEEELDSLNETQAYGSHYNFDYSPDFTYTEVEERIKNIDTELPMQLNRTVYGFIQYFVERNRSHTRQVLAKTEVYFPLFEKYLEEYELPDELKYLSIIESALKPQVKSRARAVGLWQFMGATGRMYGLNNDFYIDERMDPVKSTIAACKYLRSLHNMFNDWELALAAYNAGPGNVRRAIRRSGYKKTFWEIYPYLPRETRSYVPQFYAMIYALKYRHEHNLDTELEYEIAVDTVHVSNYVYLNALASELNVCADDLRMLNPQIKHGALPDDTRNFPLNIPVDVKPFFLENKKEILAKIEEEGKERVAYLARNSVGSTYGRTRVYHKVRSGEVLGLIAEKYHVRIADLRAWNGIRGNMIRSGQNLSVWIIPGQSISKGSATAKASAPQRQPIPEGSKVYTVQPGDTLWDISRKYEGLTVEKLKKLNNLSKGSKIKPGQQLRIG</sequence>
<feature type="domain" description="LysM" evidence="2">
    <location>
        <begin position="459"/>
        <end position="504"/>
    </location>
</feature>